<evidence type="ECO:0000256" key="1">
    <source>
        <dbReference type="SAM" id="MobiDB-lite"/>
    </source>
</evidence>
<name>A0ABP8VJB7_9MICO</name>
<reference evidence="3" key="1">
    <citation type="journal article" date="2019" name="Int. J. Syst. Evol. Microbiol.">
        <title>The Global Catalogue of Microorganisms (GCM) 10K type strain sequencing project: providing services to taxonomists for standard genome sequencing and annotation.</title>
        <authorList>
            <consortium name="The Broad Institute Genomics Platform"/>
            <consortium name="The Broad Institute Genome Sequencing Center for Infectious Disease"/>
            <person name="Wu L."/>
            <person name="Ma J."/>
        </authorList>
    </citation>
    <scope>NUCLEOTIDE SEQUENCE [LARGE SCALE GENOMIC DNA]</scope>
    <source>
        <strain evidence="3">JCM 18956</strain>
    </source>
</reference>
<dbReference type="Pfam" id="PF00132">
    <property type="entry name" value="Hexapep"/>
    <property type="match status" value="1"/>
</dbReference>
<accession>A0ABP8VJB7</accession>
<dbReference type="CDD" id="cd04645">
    <property type="entry name" value="LbH_gamma_CA_like"/>
    <property type="match status" value="1"/>
</dbReference>
<dbReference type="RefSeq" id="WP_345372208.1">
    <property type="nucleotide sequence ID" value="NZ_BAABLM010000001.1"/>
</dbReference>
<keyword evidence="3" id="KW-1185">Reference proteome</keyword>
<dbReference type="PANTHER" id="PTHR13061:SF29">
    <property type="entry name" value="GAMMA CARBONIC ANHYDRASE-LIKE 1, MITOCHONDRIAL-RELATED"/>
    <property type="match status" value="1"/>
</dbReference>
<dbReference type="Proteomes" id="UP001501295">
    <property type="component" value="Unassembled WGS sequence"/>
</dbReference>
<dbReference type="InterPro" id="IPR050484">
    <property type="entry name" value="Transf_Hexapept/Carb_Anhydrase"/>
</dbReference>
<protein>
    <submittedName>
        <fullName evidence="2">Gamma carbonic anhydrase family protein</fullName>
    </submittedName>
</protein>
<evidence type="ECO:0000313" key="3">
    <source>
        <dbReference type="Proteomes" id="UP001501295"/>
    </source>
</evidence>
<dbReference type="InterPro" id="IPR011004">
    <property type="entry name" value="Trimer_LpxA-like_sf"/>
</dbReference>
<dbReference type="InterPro" id="IPR047324">
    <property type="entry name" value="LbH_gamma_CA-like"/>
</dbReference>
<proteinExistence type="predicted"/>
<evidence type="ECO:0000313" key="2">
    <source>
        <dbReference type="EMBL" id="GAA4664767.1"/>
    </source>
</evidence>
<organism evidence="2 3">
    <name type="scientific">Frondihabitans cladoniiphilus</name>
    <dbReference type="NCBI Taxonomy" id="715785"/>
    <lineage>
        <taxon>Bacteria</taxon>
        <taxon>Bacillati</taxon>
        <taxon>Actinomycetota</taxon>
        <taxon>Actinomycetes</taxon>
        <taxon>Micrococcales</taxon>
        <taxon>Microbacteriaceae</taxon>
        <taxon>Frondihabitans</taxon>
    </lineage>
</organism>
<feature type="region of interest" description="Disordered" evidence="1">
    <location>
        <begin position="174"/>
        <end position="197"/>
    </location>
</feature>
<dbReference type="Gene3D" id="2.160.10.10">
    <property type="entry name" value="Hexapeptide repeat proteins"/>
    <property type="match status" value="1"/>
</dbReference>
<dbReference type="EMBL" id="BAABLM010000001">
    <property type="protein sequence ID" value="GAA4664767.1"/>
    <property type="molecule type" value="Genomic_DNA"/>
</dbReference>
<dbReference type="SUPFAM" id="SSF51161">
    <property type="entry name" value="Trimeric LpxA-like enzymes"/>
    <property type="match status" value="1"/>
</dbReference>
<gene>
    <name evidence="2" type="ORF">GCM10025780_02230</name>
</gene>
<dbReference type="InterPro" id="IPR001451">
    <property type="entry name" value="Hexapep"/>
</dbReference>
<comment type="caution">
    <text evidence="2">The sequence shown here is derived from an EMBL/GenBank/DDBJ whole genome shotgun (WGS) entry which is preliminary data.</text>
</comment>
<dbReference type="PANTHER" id="PTHR13061">
    <property type="entry name" value="DYNACTIN SUBUNIT P25"/>
    <property type="match status" value="1"/>
</dbReference>
<sequence>MSPDAVVLPFGGHTPSVSETSWVAPGATLVGQVTLADGASVFYGAVVRADADAIVVGEDSNVQDNVSIHADSGVPTTIGRRVSIGHNAVLHGCTVEDDCLIGMSATVLNGAVIGRGSLVAAGTVVLEGTVVPPGSLVAGIPGKVRRALVDLEIDGIRRNAEHYTELRKQHRAAWSEAGAPNVSDAPAFSLDSESDRP</sequence>